<dbReference type="HAMAP" id="MF_00649">
    <property type="entry name" value="DNA_gyrase_inhibitor_YacG"/>
    <property type="match status" value="1"/>
</dbReference>
<dbReference type="GO" id="GO:0006355">
    <property type="term" value="P:regulation of DNA-templated transcription"/>
    <property type="evidence" value="ECO:0007669"/>
    <property type="project" value="InterPro"/>
</dbReference>
<accession>A0A9X4SM92</accession>
<reference evidence="4" key="1">
    <citation type="submission" date="2016-03" db="EMBL/GenBank/DDBJ databases">
        <title>Co-evolution between Pasteurellaceae and their hosts.</title>
        <authorList>
            <person name="Hansen M.J."/>
            <person name="Bojesen A.M."/>
            <person name="Planet P."/>
        </authorList>
    </citation>
    <scope>NUCLEOTIDE SEQUENCE</scope>
    <source>
        <strain evidence="4">146/S8/89</strain>
    </source>
</reference>
<keyword evidence="1 3" id="KW-0479">Metal-binding</keyword>
<dbReference type="GO" id="GO:0008270">
    <property type="term" value="F:zinc ion binding"/>
    <property type="evidence" value="ECO:0007669"/>
    <property type="project" value="UniProtKB-UniRule"/>
</dbReference>
<dbReference type="PANTHER" id="PTHR36150:SF1">
    <property type="entry name" value="DNA GYRASE INHIBITOR YACG"/>
    <property type="match status" value="1"/>
</dbReference>
<dbReference type="InterPro" id="IPR005584">
    <property type="entry name" value="DNA_gyrase_inhibitor_YacG"/>
</dbReference>
<dbReference type="InterPro" id="IPR013088">
    <property type="entry name" value="Znf_NHR/GATA"/>
</dbReference>
<comment type="function">
    <text evidence="3">Inhibits all the catalytic activities of DNA gyrase by preventing its interaction with DNA. Acts by binding directly to the C-terminal domain of GyrB, which probably disrupts DNA binding by the gyrase.</text>
</comment>
<name>A0A9X4SM92_9PAST</name>
<dbReference type="Gene3D" id="3.30.50.10">
    <property type="entry name" value="Erythroid Transcription Factor GATA-1, subunit A"/>
    <property type="match status" value="1"/>
</dbReference>
<gene>
    <name evidence="3" type="primary">yacG</name>
    <name evidence="4" type="ORF">A6A20_09555</name>
</gene>
<dbReference type="Pfam" id="PF03884">
    <property type="entry name" value="YacG"/>
    <property type="match status" value="1"/>
</dbReference>
<comment type="caution">
    <text evidence="4">The sequence shown here is derived from an EMBL/GenBank/DDBJ whole genome shotgun (WGS) entry which is preliminary data.</text>
</comment>
<evidence type="ECO:0000256" key="3">
    <source>
        <dbReference type="HAMAP-Rule" id="MF_00649"/>
    </source>
</evidence>
<dbReference type="AlphaFoldDB" id="A0A9X4SM92"/>
<dbReference type="NCBIfam" id="NF001638">
    <property type="entry name" value="PRK00418.1"/>
    <property type="match status" value="1"/>
</dbReference>
<evidence type="ECO:0000256" key="1">
    <source>
        <dbReference type="ARBA" id="ARBA00022723"/>
    </source>
</evidence>
<evidence type="ECO:0000256" key="2">
    <source>
        <dbReference type="ARBA" id="ARBA00022833"/>
    </source>
</evidence>
<sequence length="71" mass="8066">MQNNHETFEVACPTCHKSVAWTAQNIYRPFCSKRCQIIDLGGWAAEENAIPSDTADFAMSLTEDNQDWTKK</sequence>
<feature type="binding site" evidence="3">
    <location>
        <position position="12"/>
    </location>
    <ligand>
        <name>Zn(2+)</name>
        <dbReference type="ChEBI" id="CHEBI:29105"/>
    </ligand>
</feature>
<feature type="binding site" evidence="3">
    <location>
        <position position="15"/>
    </location>
    <ligand>
        <name>Zn(2+)</name>
        <dbReference type="ChEBI" id="CHEBI:29105"/>
    </ligand>
</feature>
<dbReference type="PANTHER" id="PTHR36150">
    <property type="entry name" value="DNA GYRASE INHIBITOR YACG"/>
    <property type="match status" value="1"/>
</dbReference>
<evidence type="ECO:0000313" key="4">
    <source>
        <dbReference type="EMBL" id="MDG6895858.1"/>
    </source>
</evidence>
<evidence type="ECO:0000313" key="5">
    <source>
        <dbReference type="Proteomes" id="UP001155500"/>
    </source>
</evidence>
<comment type="similarity">
    <text evidence="3">Belongs to the DNA gyrase inhibitor YacG family.</text>
</comment>
<dbReference type="RefSeq" id="WP_279573223.1">
    <property type="nucleotide sequence ID" value="NZ_LWID01000001.1"/>
</dbReference>
<dbReference type="EMBL" id="LWID01000001">
    <property type="protein sequence ID" value="MDG6895858.1"/>
    <property type="molecule type" value="Genomic_DNA"/>
</dbReference>
<keyword evidence="2 3" id="KW-0862">Zinc</keyword>
<dbReference type="SUPFAM" id="SSF57716">
    <property type="entry name" value="Glucocorticoid receptor-like (DNA-binding domain)"/>
    <property type="match status" value="1"/>
</dbReference>
<comment type="cofactor">
    <cofactor evidence="3">
        <name>Zn(2+)</name>
        <dbReference type="ChEBI" id="CHEBI:29105"/>
    </cofactor>
    <text evidence="3">Binds 1 zinc ion.</text>
</comment>
<comment type="subunit">
    <text evidence="3">Interacts with GyrB.</text>
</comment>
<dbReference type="Proteomes" id="UP001155500">
    <property type="component" value="Unassembled WGS sequence"/>
</dbReference>
<dbReference type="GO" id="GO:0008657">
    <property type="term" value="F:DNA topoisomerase type II (double strand cut, ATP-hydrolyzing) inhibitor activity"/>
    <property type="evidence" value="ECO:0007669"/>
    <property type="project" value="UniProtKB-UniRule"/>
</dbReference>
<feature type="binding site" evidence="3">
    <location>
        <position position="35"/>
    </location>
    <ligand>
        <name>Zn(2+)</name>
        <dbReference type="ChEBI" id="CHEBI:29105"/>
    </ligand>
</feature>
<proteinExistence type="inferred from homology"/>
<organism evidence="4 5">
    <name type="scientific">Volucribacter amazonae</name>
    <dbReference type="NCBI Taxonomy" id="256731"/>
    <lineage>
        <taxon>Bacteria</taxon>
        <taxon>Pseudomonadati</taxon>
        <taxon>Pseudomonadota</taxon>
        <taxon>Gammaproteobacteria</taxon>
        <taxon>Pasteurellales</taxon>
        <taxon>Pasteurellaceae</taxon>
        <taxon>Volucribacter</taxon>
    </lineage>
</organism>
<protein>
    <recommendedName>
        <fullName evidence="3">DNA gyrase inhibitor YacG</fullName>
    </recommendedName>
</protein>
<feature type="binding site" evidence="3">
    <location>
        <position position="31"/>
    </location>
    <ligand>
        <name>Zn(2+)</name>
        <dbReference type="ChEBI" id="CHEBI:29105"/>
    </ligand>
</feature>
<keyword evidence="5" id="KW-1185">Reference proteome</keyword>